<evidence type="ECO:0000256" key="1">
    <source>
        <dbReference type="SAM" id="MobiDB-lite"/>
    </source>
</evidence>
<comment type="caution">
    <text evidence="2">The sequence shown here is derived from an EMBL/GenBank/DDBJ whole genome shotgun (WGS) entry which is preliminary data.</text>
</comment>
<accession>A0A7J8C8L2</accession>
<protein>
    <submittedName>
        <fullName evidence="2">Uncharacterized protein</fullName>
    </submittedName>
</protein>
<sequence>MCEPGRRREAVLSPEGCRCDNRDQQERPPKDHSRWFVWHPPGSVVPSICSADPRGTGRHDPHTHRPALPGAERGPEDQSAGSFSRDEFTSFFHTIVQKDPQHLDIGQNITFIHNMDDIFLIGSEG</sequence>
<evidence type="ECO:0000313" key="3">
    <source>
        <dbReference type="Proteomes" id="UP000550707"/>
    </source>
</evidence>
<proteinExistence type="predicted"/>
<dbReference type="AlphaFoldDB" id="A0A7J8C8L2"/>
<keyword evidence="3" id="KW-1185">Reference proteome</keyword>
<feature type="compositionally biased region" description="Basic and acidic residues" evidence="1">
    <location>
        <begin position="17"/>
        <end position="34"/>
    </location>
</feature>
<name>A0A7J8C8L2_MOLMO</name>
<dbReference type="InParanoid" id="A0A7J8C8L2"/>
<reference evidence="2 3" key="1">
    <citation type="journal article" date="2020" name="Nature">
        <title>Six reference-quality genomes reveal evolution of bat adaptations.</title>
        <authorList>
            <person name="Jebb D."/>
            <person name="Huang Z."/>
            <person name="Pippel M."/>
            <person name="Hughes G.M."/>
            <person name="Lavrichenko K."/>
            <person name="Devanna P."/>
            <person name="Winkler S."/>
            <person name="Jermiin L.S."/>
            <person name="Skirmuntt E.C."/>
            <person name="Katzourakis A."/>
            <person name="Burkitt-Gray L."/>
            <person name="Ray D.A."/>
            <person name="Sullivan K.A.M."/>
            <person name="Roscito J.G."/>
            <person name="Kirilenko B.M."/>
            <person name="Davalos L.M."/>
            <person name="Corthals A.P."/>
            <person name="Power M.L."/>
            <person name="Jones G."/>
            <person name="Ransome R.D."/>
            <person name="Dechmann D.K.N."/>
            <person name="Locatelli A.G."/>
            <person name="Puechmaille S.J."/>
            <person name="Fedrigo O."/>
            <person name="Jarvis E.D."/>
            <person name="Hiller M."/>
            <person name="Vernes S.C."/>
            <person name="Myers E.W."/>
            <person name="Teeling E.C."/>
        </authorList>
    </citation>
    <scope>NUCLEOTIDE SEQUENCE [LARGE SCALE GENOMIC DNA]</scope>
    <source>
        <strain evidence="2">MMolMol1</strain>
        <tissue evidence="2">Muscle</tissue>
    </source>
</reference>
<feature type="region of interest" description="Disordered" evidence="1">
    <location>
        <begin position="1"/>
        <end position="83"/>
    </location>
</feature>
<gene>
    <name evidence="2" type="ORF">HJG59_009860</name>
</gene>
<feature type="compositionally biased region" description="Basic and acidic residues" evidence="1">
    <location>
        <begin position="1"/>
        <end position="10"/>
    </location>
</feature>
<evidence type="ECO:0000313" key="2">
    <source>
        <dbReference type="EMBL" id="KAF6407152.1"/>
    </source>
</evidence>
<organism evidence="2 3">
    <name type="scientific">Molossus molossus</name>
    <name type="common">Pallas' mastiff bat</name>
    <name type="synonym">Vespertilio molossus</name>
    <dbReference type="NCBI Taxonomy" id="27622"/>
    <lineage>
        <taxon>Eukaryota</taxon>
        <taxon>Metazoa</taxon>
        <taxon>Chordata</taxon>
        <taxon>Craniata</taxon>
        <taxon>Vertebrata</taxon>
        <taxon>Euteleostomi</taxon>
        <taxon>Mammalia</taxon>
        <taxon>Eutheria</taxon>
        <taxon>Laurasiatheria</taxon>
        <taxon>Chiroptera</taxon>
        <taxon>Yangochiroptera</taxon>
        <taxon>Molossidae</taxon>
        <taxon>Molossus</taxon>
    </lineage>
</organism>
<dbReference type="EMBL" id="JACASF010000021">
    <property type="protein sequence ID" value="KAF6407152.1"/>
    <property type="molecule type" value="Genomic_DNA"/>
</dbReference>
<dbReference type="Proteomes" id="UP000550707">
    <property type="component" value="Unassembled WGS sequence"/>
</dbReference>